<name>A0A165YHE8_9AGAM</name>
<gene>
    <name evidence="3" type="ORF">SISSUDRAFT_1054460</name>
</gene>
<accession>A0A165YHE8</accession>
<dbReference type="Proteomes" id="UP000076798">
    <property type="component" value="Unassembled WGS sequence"/>
</dbReference>
<dbReference type="EMBL" id="KV428254">
    <property type="protein sequence ID" value="KZT33254.1"/>
    <property type="molecule type" value="Genomic_DNA"/>
</dbReference>
<proteinExistence type="predicted"/>
<evidence type="ECO:0000256" key="1">
    <source>
        <dbReference type="SAM" id="MobiDB-lite"/>
    </source>
</evidence>
<reference evidence="3 4" key="1">
    <citation type="journal article" date="2016" name="Mol. Biol. Evol.">
        <title>Comparative Genomics of Early-Diverging Mushroom-Forming Fungi Provides Insights into the Origins of Lignocellulose Decay Capabilities.</title>
        <authorList>
            <person name="Nagy L.G."/>
            <person name="Riley R."/>
            <person name="Tritt A."/>
            <person name="Adam C."/>
            <person name="Daum C."/>
            <person name="Floudas D."/>
            <person name="Sun H."/>
            <person name="Yadav J.S."/>
            <person name="Pangilinan J."/>
            <person name="Larsson K.H."/>
            <person name="Matsuura K."/>
            <person name="Barry K."/>
            <person name="Labutti K."/>
            <person name="Kuo R."/>
            <person name="Ohm R.A."/>
            <person name="Bhattacharya S.S."/>
            <person name="Shirouzu T."/>
            <person name="Yoshinaga Y."/>
            <person name="Martin F.M."/>
            <person name="Grigoriev I.V."/>
            <person name="Hibbett D.S."/>
        </authorList>
    </citation>
    <scope>NUCLEOTIDE SEQUENCE [LARGE SCALE GENOMIC DNA]</scope>
    <source>
        <strain evidence="3 4">HHB10207 ss-3</strain>
    </source>
</reference>
<organism evidence="3 4">
    <name type="scientific">Sistotremastrum suecicum HHB10207 ss-3</name>
    <dbReference type="NCBI Taxonomy" id="1314776"/>
    <lineage>
        <taxon>Eukaryota</taxon>
        <taxon>Fungi</taxon>
        <taxon>Dikarya</taxon>
        <taxon>Basidiomycota</taxon>
        <taxon>Agaricomycotina</taxon>
        <taxon>Agaricomycetes</taxon>
        <taxon>Sistotremastrales</taxon>
        <taxon>Sistotremastraceae</taxon>
        <taxon>Sistotremastrum</taxon>
    </lineage>
</organism>
<sequence>MFKNQNSQTGHTVLFTLESGSFISVAVDIDSESQRVRSHRTLSSSGPIIPPSQYSSATAPRFVPINRSTERSVHNTSFTHPNKQKSSSTPPQPKPKKMASGPMFLSYLPSPFASSVLLTLSTLLIVFYPICPSRTFQTRPLQITSFRSPQDLRLSVGTGSER</sequence>
<keyword evidence="2" id="KW-1133">Transmembrane helix</keyword>
<evidence type="ECO:0000313" key="3">
    <source>
        <dbReference type="EMBL" id="KZT33254.1"/>
    </source>
</evidence>
<feature type="compositionally biased region" description="Polar residues" evidence="1">
    <location>
        <begin position="41"/>
        <end position="58"/>
    </location>
</feature>
<feature type="region of interest" description="Disordered" evidence="1">
    <location>
        <begin position="37"/>
        <end position="99"/>
    </location>
</feature>
<protein>
    <submittedName>
        <fullName evidence="3">Uncharacterized protein</fullName>
    </submittedName>
</protein>
<evidence type="ECO:0000313" key="4">
    <source>
        <dbReference type="Proteomes" id="UP000076798"/>
    </source>
</evidence>
<keyword evidence="2" id="KW-0472">Membrane</keyword>
<keyword evidence="4" id="KW-1185">Reference proteome</keyword>
<dbReference type="AlphaFoldDB" id="A0A165YHE8"/>
<evidence type="ECO:0000256" key="2">
    <source>
        <dbReference type="SAM" id="Phobius"/>
    </source>
</evidence>
<feature type="transmembrane region" description="Helical" evidence="2">
    <location>
        <begin position="104"/>
        <end position="130"/>
    </location>
</feature>
<keyword evidence="2" id="KW-0812">Transmembrane</keyword>